<gene>
    <name evidence="2" type="ORF">DPMN_145386</name>
</gene>
<name>A0A9D4F8H7_DREPO</name>
<proteinExistence type="predicted"/>
<accession>A0A9D4F8H7</accession>
<evidence type="ECO:0000256" key="1">
    <source>
        <dbReference type="SAM" id="MobiDB-lite"/>
    </source>
</evidence>
<evidence type="ECO:0000313" key="3">
    <source>
        <dbReference type="Proteomes" id="UP000828390"/>
    </source>
</evidence>
<reference evidence="2" key="2">
    <citation type="submission" date="2020-11" db="EMBL/GenBank/DDBJ databases">
        <authorList>
            <person name="McCartney M.A."/>
            <person name="Auch B."/>
            <person name="Kono T."/>
            <person name="Mallez S."/>
            <person name="Becker A."/>
            <person name="Gohl D.M."/>
            <person name="Silverstein K.A.T."/>
            <person name="Koren S."/>
            <person name="Bechman K.B."/>
            <person name="Herman A."/>
            <person name="Abrahante J.E."/>
            <person name="Garbe J."/>
        </authorList>
    </citation>
    <scope>NUCLEOTIDE SEQUENCE</scope>
    <source>
        <strain evidence="2">Duluth1</strain>
        <tissue evidence="2">Whole animal</tissue>
    </source>
</reference>
<keyword evidence="3" id="KW-1185">Reference proteome</keyword>
<dbReference type="Proteomes" id="UP000828390">
    <property type="component" value="Unassembled WGS sequence"/>
</dbReference>
<sequence>MKSAKALPDTKKPDGRKDGLKDGRTDNAKIISLAYGGDNKSAECPMYALCKQDYGSVRPHPCIDLYNKRKPVTLLESPPLKRQSKSQKCSWQVAGRQHLVDDQYLDVTLYVRPITPPSYKNKLLIKGLNPKTGFHAKAGITLCNVTVVQEIEISHEFNQTIAPRGQ</sequence>
<dbReference type="AlphaFoldDB" id="A0A9D4F8H7"/>
<feature type="region of interest" description="Disordered" evidence="1">
    <location>
        <begin position="1"/>
        <end position="23"/>
    </location>
</feature>
<protein>
    <submittedName>
        <fullName evidence="2">Uncharacterized protein</fullName>
    </submittedName>
</protein>
<evidence type="ECO:0000313" key="2">
    <source>
        <dbReference type="EMBL" id="KAH3791895.1"/>
    </source>
</evidence>
<feature type="compositionally biased region" description="Basic and acidic residues" evidence="1">
    <location>
        <begin position="8"/>
        <end position="23"/>
    </location>
</feature>
<dbReference type="EMBL" id="JAIWYP010000007">
    <property type="protein sequence ID" value="KAH3791895.1"/>
    <property type="molecule type" value="Genomic_DNA"/>
</dbReference>
<organism evidence="2 3">
    <name type="scientific">Dreissena polymorpha</name>
    <name type="common">Zebra mussel</name>
    <name type="synonym">Mytilus polymorpha</name>
    <dbReference type="NCBI Taxonomy" id="45954"/>
    <lineage>
        <taxon>Eukaryota</taxon>
        <taxon>Metazoa</taxon>
        <taxon>Spiralia</taxon>
        <taxon>Lophotrochozoa</taxon>
        <taxon>Mollusca</taxon>
        <taxon>Bivalvia</taxon>
        <taxon>Autobranchia</taxon>
        <taxon>Heteroconchia</taxon>
        <taxon>Euheterodonta</taxon>
        <taxon>Imparidentia</taxon>
        <taxon>Neoheterodontei</taxon>
        <taxon>Myida</taxon>
        <taxon>Dreissenoidea</taxon>
        <taxon>Dreissenidae</taxon>
        <taxon>Dreissena</taxon>
    </lineage>
</organism>
<comment type="caution">
    <text evidence="2">The sequence shown here is derived from an EMBL/GenBank/DDBJ whole genome shotgun (WGS) entry which is preliminary data.</text>
</comment>
<reference evidence="2" key="1">
    <citation type="journal article" date="2019" name="bioRxiv">
        <title>The Genome of the Zebra Mussel, Dreissena polymorpha: A Resource for Invasive Species Research.</title>
        <authorList>
            <person name="McCartney M.A."/>
            <person name="Auch B."/>
            <person name="Kono T."/>
            <person name="Mallez S."/>
            <person name="Zhang Y."/>
            <person name="Obille A."/>
            <person name="Becker A."/>
            <person name="Abrahante J.E."/>
            <person name="Garbe J."/>
            <person name="Badalamenti J.P."/>
            <person name="Herman A."/>
            <person name="Mangelson H."/>
            <person name="Liachko I."/>
            <person name="Sullivan S."/>
            <person name="Sone E.D."/>
            <person name="Koren S."/>
            <person name="Silverstein K.A.T."/>
            <person name="Beckman K.B."/>
            <person name="Gohl D.M."/>
        </authorList>
    </citation>
    <scope>NUCLEOTIDE SEQUENCE</scope>
    <source>
        <strain evidence="2">Duluth1</strain>
        <tissue evidence="2">Whole animal</tissue>
    </source>
</reference>